<evidence type="ECO:0000313" key="1">
    <source>
        <dbReference type="EMBL" id="PKK75887.1"/>
    </source>
</evidence>
<sequence>MLYKTSEFQKYYLVCNLSKPVLRMLYHDITGDASLANDQMSKEMEERLRLMMLLEPSIIIDLRTISGFQGSKFDILWDELDGYFNKHNNTVVNELRTDATLSISIRRLRDRIITRLNQGPPLPSDIFIPSKDWIRSNFHHPTPLPRLCSTLGVLM</sequence>
<dbReference type="AlphaFoldDB" id="A0A2N1NPQ1"/>
<evidence type="ECO:0000313" key="2">
    <source>
        <dbReference type="Proteomes" id="UP000233469"/>
    </source>
</evidence>
<proteinExistence type="predicted"/>
<protein>
    <submittedName>
        <fullName evidence="1">Uncharacterized protein</fullName>
    </submittedName>
</protein>
<reference evidence="1 2" key="1">
    <citation type="submission" date="2016-04" db="EMBL/GenBank/DDBJ databases">
        <title>Genome analyses suggest a sexual origin of heterokaryosis in a supposedly ancient asexual fungus.</title>
        <authorList>
            <person name="Ropars J."/>
            <person name="Sedzielewska K."/>
            <person name="Noel J."/>
            <person name="Charron P."/>
            <person name="Farinelli L."/>
            <person name="Marton T."/>
            <person name="Kruger M."/>
            <person name="Pelin A."/>
            <person name="Brachmann A."/>
            <person name="Corradi N."/>
        </authorList>
    </citation>
    <scope>NUCLEOTIDE SEQUENCE [LARGE SCALE GENOMIC DNA]</scope>
    <source>
        <strain evidence="1 2">C2</strain>
    </source>
</reference>
<name>A0A2N1NPQ1_9GLOM</name>
<dbReference type="EMBL" id="LLXL01000216">
    <property type="protein sequence ID" value="PKK75887.1"/>
    <property type="molecule type" value="Genomic_DNA"/>
</dbReference>
<dbReference type="Proteomes" id="UP000233469">
    <property type="component" value="Unassembled WGS sequence"/>
</dbReference>
<gene>
    <name evidence="1" type="ORF">RhiirC2_773104</name>
</gene>
<dbReference type="VEuPathDB" id="FungiDB:FUN_012185"/>
<comment type="caution">
    <text evidence="1">The sequence shown here is derived from an EMBL/GenBank/DDBJ whole genome shotgun (WGS) entry which is preliminary data.</text>
</comment>
<dbReference type="VEuPathDB" id="FungiDB:RhiirA1_542071"/>
<dbReference type="VEuPathDB" id="FungiDB:RhiirFUN_016284"/>
<organism evidence="1 2">
    <name type="scientific">Rhizophagus irregularis</name>
    <dbReference type="NCBI Taxonomy" id="588596"/>
    <lineage>
        <taxon>Eukaryota</taxon>
        <taxon>Fungi</taxon>
        <taxon>Fungi incertae sedis</taxon>
        <taxon>Mucoromycota</taxon>
        <taxon>Glomeromycotina</taxon>
        <taxon>Glomeromycetes</taxon>
        <taxon>Glomerales</taxon>
        <taxon>Glomeraceae</taxon>
        <taxon>Rhizophagus</taxon>
    </lineage>
</organism>
<reference evidence="1 2" key="2">
    <citation type="submission" date="2017-10" db="EMBL/GenBank/DDBJ databases">
        <title>Extensive intraspecific genome diversity in a model arbuscular mycorrhizal fungus.</title>
        <authorList>
            <person name="Chen E.C.H."/>
            <person name="Morin E."/>
            <person name="Baudet D."/>
            <person name="Noel J."/>
            <person name="Ndikumana S."/>
            <person name="Charron P."/>
            <person name="St-Onge C."/>
            <person name="Giorgi J."/>
            <person name="Grigoriev I.V."/>
            <person name="Roux C."/>
            <person name="Martin F.M."/>
            <person name="Corradi N."/>
        </authorList>
    </citation>
    <scope>NUCLEOTIDE SEQUENCE [LARGE SCALE GENOMIC DNA]</scope>
    <source>
        <strain evidence="1 2">C2</strain>
    </source>
</reference>
<accession>A0A2N1NPQ1</accession>